<evidence type="ECO:0000313" key="2">
    <source>
        <dbReference type="Proteomes" id="UP000217289"/>
    </source>
</evidence>
<dbReference type="Proteomes" id="UP000217289">
    <property type="component" value="Chromosome"/>
</dbReference>
<reference evidence="1 2" key="1">
    <citation type="submission" date="2017-06" db="EMBL/GenBank/DDBJ databases">
        <authorList>
            <person name="Kim H.J."/>
            <person name="Triplett B.A."/>
        </authorList>
    </citation>
    <scope>NUCLEOTIDE SEQUENCE [LARGE SCALE GENOMIC DNA]</scope>
    <source>
        <strain evidence="1 2">DSM 14713</strain>
    </source>
</reference>
<evidence type="ECO:0000313" key="1">
    <source>
        <dbReference type="EMBL" id="ATB29243.1"/>
    </source>
</evidence>
<dbReference type="RefSeq" id="WP_179956413.1">
    <property type="nucleotide sequence ID" value="NZ_CP022163.1"/>
</dbReference>
<sequence length="215" mass="24725">MIYALTADTSHIEEEDVHDATLIDFKGAKDATFFHPGVDYQRECGAPEVIEFVGNLEHAARLDHLFTTPLDVLLISKRMVRVLESVRAFPHRLLPVTIYAEKIKHLVQDRTTGYRTWHQVQDATLRNDNFVILQLTESLDCLDRGRTLVEGVSFRQSGRDYLSAEEAEHLELRPPPGDFPPVFFVPELLFYCFSEEAKRACDQAGLKGLWWRPQR</sequence>
<dbReference type="EMBL" id="CP022163">
    <property type="protein sequence ID" value="ATB29243.1"/>
    <property type="molecule type" value="Genomic_DNA"/>
</dbReference>
<gene>
    <name evidence="1" type="ORF">MEBOL_002692</name>
</gene>
<proteinExistence type="predicted"/>
<organism evidence="1 2">
    <name type="scientific">Melittangium boletus DSM 14713</name>
    <dbReference type="NCBI Taxonomy" id="1294270"/>
    <lineage>
        <taxon>Bacteria</taxon>
        <taxon>Pseudomonadati</taxon>
        <taxon>Myxococcota</taxon>
        <taxon>Myxococcia</taxon>
        <taxon>Myxococcales</taxon>
        <taxon>Cystobacterineae</taxon>
        <taxon>Archangiaceae</taxon>
        <taxon>Melittangium</taxon>
    </lineage>
</organism>
<accession>A0A250IDD3</accession>
<name>A0A250IDD3_9BACT</name>
<protein>
    <submittedName>
        <fullName evidence="1">Uncharacterized protein</fullName>
    </submittedName>
</protein>
<dbReference type="KEGG" id="mbd:MEBOL_002692"/>
<keyword evidence="2" id="KW-1185">Reference proteome</keyword>
<dbReference type="AlphaFoldDB" id="A0A250IDD3"/>